<dbReference type="AlphaFoldDB" id="A0A178M8I9"/>
<keyword evidence="2" id="KW-1185">Reference proteome</keyword>
<dbReference type="RefSeq" id="WP_066789772.1">
    <property type="nucleotide sequence ID" value="NZ_LWQS01000071.1"/>
</dbReference>
<proteinExistence type="predicted"/>
<sequence>MIDPHVQRLLEHVLDTPTKLHLLLMFHENPRSELSAAAIAERLFRDIWSVQQALDELAASGFLSVTNTMGGQPIYRYTPPPEWHEAIRRLVRSYNDPLERDLIQRTIRDLAALASFRRSELERFEFA</sequence>
<gene>
    <name evidence="1" type="ORF">A6A03_03415</name>
</gene>
<dbReference type="Proteomes" id="UP000078287">
    <property type="component" value="Unassembled WGS sequence"/>
</dbReference>
<reference evidence="1 2" key="1">
    <citation type="submission" date="2016-04" db="EMBL/GenBank/DDBJ databases">
        <title>Chloroflexus islandicus sp. nov., a thermophilic filamentous anoxygenic phototrophic bacterium from geyser Strokkur (Iceland).</title>
        <authorList>
            <person name="Gaisin V.A."/>
            <person name="Kalashnikov A.M."/>
            <person name="Sukhacheva M.V."/>
            <person name="Grouzdev D.S."/>
            <person name="Ivanov T.M."/>
            <person name="Kuznetsov B."/>
            <person name="Gorlenko V.M."/>
        </authorList>
    </citation>
    <scope>NUCLEOTIDE SEQUENCE [LARGE SCALE GENOMIC DNA]</scope>
    <source>
        <strain evidence="2">isl-2</strain>
    </source>
</reference>
<dbReference type="InterPro" id="IPR036388">
    <property type="entry name" value="WH-like_DNA-bd_sf"/>
</dbReference>
<accession>A0A178M8I9</accession>
<dbReference type="Gene3D" id="1.10.10.10">
    <property type="entry name" value="Winged helix-like DNA-binding domain superfamily/Winged helix DNA-binding domain"/>
    <property type="match status" value="1"/>
</dbReference>
<protein>
    <submittedName>
        <fullName evidence="1">Uncharacterized protein</fullName>
    </submittedName>
</protein>
<name>A0A178M8I9_9CHLR</name>
<dbReference type="EMBL" id="LWQS01000071">
    <property type="protein sequence ID" value="OAN44204.1"/>
    <property type="molecule type" value="Genomic_DNA"/>
</dbReference>
<dbReference type="OrthoDB" id="159171at2"/>
<evidence type="ECO:0000313" key="2">
    <source>
        <dbReference type="Proteomes" id="UP000078287"/>
    </source>
</evidence>
<dbReference type="InterPro" id="IPR036390">
    <property type="entry name" value="WH_DNA-bd_sf"/>
</dbReference>
<organism evidence="1 2">
    <name type="scientific">Chloroflexus islandicus</name>
    <dbReference type="NCBI Taxonomy" id="1707952"/>
    <lineage>
        <taxon>Bacteria</taxon>
        <taxon>Bacillati</taxon>
        <taxon>Chloroflexota</taxon>
        <taxon>Chloroflexia</taxon>
        <taxon>Chloroflexales</taxon>
        <taxon>Chloroflexineae</taxon>
        <taxon>Chloroflexaceae</taxon>
        <taxon>Chloroflexus</taxon>
    </lineage>
</organism>
<dbReference type="STRING" id="1707952.A6A03_03415"/>
<comment type="caution">
    <text evidence="1">The sequence shown here is derived from an EMBL/GenBank/DDBJ whole genome shotgun (WGS) entry which is preliminary data.</text>
</comment>
<evidence type="ECO:0000313" key="1">
    <source>
        <dbReference type="EMBL" id="OAN44204.1"/>
    </source>
</evidence>
<dbReference type="SUPFAM" id="SSF46785">
    <property type="entry name" value="Winged helix' DNA-binding domain"/>
    <property type="match status" value="1"/>
</dbReference>